<comment type="caution">
    <text evidence="2">The sequence shown here is derived from an EMBL/GenBank/DDBJ whole genome shotgun (WGS) entry which is preliminary data.</text>
</comment>
<evidence type="ECO:0000313" key="3">
    <source>
        <dbReference type="Proteomes" id="UP000031586"/>
    </source>
</evidence>
<dbReference type="Proteomes" id="UP000031586">
    <property type="component" value="Unassembled WGS sequence"/>
</dbReference>
<accession>A0A0C1Z9F1</accession>
<dbReference type="EMBL" id="JPRD01000012">
    <property type="protein sequence ID" value="KIF53735.1"/>
    <property type="molecule type" value="Genomic_DNA"/>
</dbReference>
<protein>
    <submittedName>
        <fullName evidence="2">Membrane protein</fullName>
    </submittedName>
</protein>
<keyword evidence="1" id="KW-0472">Membrane</keyword>
<gene>
    <name evidence="2" type="ORF">H735_07140</name>
</gene>
<dbReference type="AlphaFoldDB" id="A0A0C1Z9F1"/>
<keyword evidence="1" id="KW-1133">Transmembrane helix</keyword>
<dbReference type="RefSeq" id="WP_020194074.1">
    <property type="nucleotide sequence ID" value="NZ_BAOH01000003.1"/>
</dbReference>
<evidence type="ECO:0000256" key="1">
    <source>
        <dbReference type="SAM" id="Phobius"/>
    </source>
</evidence>
<name>A0A0C1Z9F1_9VIBR</name>
<sequence length="136" mass="14990">MGLVVGGPLLVWLFCVVLSIRAGFMLFAGQHFSSVLIAIALAVGATASIIFYNWYSIAKREEVYFFSLAMELVCRPALIMPTVIAIGLYFFGGGLLLNSYIKMFVFVALFSCSVASITSLFTAEKIIDVYQIKQTY</sequence>
<evidence type="ECO:0000313" key="2">
    <source>
        <dbReference type="EMBL" id="KIF53735.1"/>
    </source>
</evidence>
<reference evidence="2 3" key="1">
    <citation type="submission" date="2014-07" db="EMBL/GenBank/DDBJ databases">
        <title>Unique and conserved regions in Vibrio harveyi and related species in comparison with the shrimp pathogen Vibrio harveyi CAIM 1792.</title>
        <authorList>
            <person name="Espinoza-Valles I."/>
            <person name="Vora G."/>
            <person name="Leekitcharoenphon P."/>
            <person name="Ussery D."/>
            <person name="Hoj L."/>
            <person name="Gomez-Gil B."/>
        </authorList>
    </citation>
    <scope>NUCLEOTIDE SEQUENCE [LARGE SCALE GENOMIC DNA]</scope>
    <source>
        <strain evidence="3">CAIM 1854 / LMG 25443</strain>
    </source>
</reference>
<proteinExistence type="predicted"/>
<organism evidence="2 3">
    <name type="scientific">Vibrio owensii CAIM 1854 = LMG 25443</name>
    <dbReference type="NCBI Taxonomy" id="1229493"/>
    <lineage>
        <taxon>Bacteria</taxon>
        <taxon>Pseudomonadati</taxon>
        <taxon>Pseudomonadota</taxon>
        <taxon>Gammaproteobacteria</taxon>
        <taxon>Vibrionales</taxon>
        <taxon>Vibrionaceae</taxon>
        <taxon>Vibrio</taxon>
    </lineage>
</organism>
<feature type="transmembrane region" description="Helical" evidence="1">
    <location>
        <begin position="35"/>
        <end position="55"/>
    </location>
</feature>
<keyword evidence="1" id="KW-0812">Transmembrane</keyword>
<dbReference type="PATRIC" id="fig|1229493.5.peg.513"/>
<feature type="transmembrane region" description="Helical" evidence="1">
    <location>
        <begin position="103"/>
        <end position="123"/>
    </location>
</feature>